<accession>A0ABY7ZU65</accession>
<sequence length="264" mass="27169">MSQDSPIPRQDDRSDGAAVLEWGTTEPAPRRLGGQLGGLARDPRLPRVLAGLGAAAAFASLVGEWLVTTVPNSGPEGDSIRVPAGVDEVGGFGIGYLVALLGLAGTVALATGGTRDVRRNARVLGTALAVALLALLAAATLSLDDPTQAALYYPNDSGFEVEYGRGLVMAFVAVALLGAALRLPAADPRRADGQPDRPAEPAEGAEGAEGDEPAGTGPTGPENRRWRPRRRGSREPEDVPPAPEGLTVQPSVPFARPEPPSGRS</sequence>
<organism evidence="3 4">
    <name type="scientific">Micromonospora cathayae</name>
    <dbReference type="NCBI Taxonomy" id="3028804"/>
    <lineage>
        <taxon>Bacteria</taxon>
        <taxon>Bacillati</taxon>
        <taxon>Actinomycetota</taxon>
        <taxon>Actinomycetes</taxon>
        <taxon>Micromonosporales</taxon>
        <taxon>Micromonosporaceae</taxon>
        <taxon>Micromonospora</taxon>
    </lineage>
</organism>
<keyword evidence="2" id="KW-0472">Membrane</keyword>
<dbReference type="EMBL" id="CP118615">
    <property type="protein sequence ID" value="WDZ85946.1"/>
    <property type="molecule type" value="Genomic_DNA"/>
</dbReference>
<feature type="compositionally biased region" description="Basic and acidic residues" evidence="1">
    <location>
        <begin position="187"/>
        <end position="200"/>
    </location>
</feature>
<dbReference type="Proteomes" id="UP001219605">
    <property type="component" value="Chromosome"/>
</dbReference>
<evidence type="ECO:0000256" key="1">
    <source>
        <dbReference type="SAM" id="MobiDB-lite"/>
    </source>
</evidence>
<feature type="transmembrane region" description="Helical" evidence="2">
    <location>
        <begin position="163"/>
        <end position="181"/>
    </location>
</feature>
<keyword evidence="2" id="KW-0812">Transmembrane</keyword>
<feature type="transmembrane region" description="Helical" evidence="2">
    <location>
        <begin position="90"/>
        <end position="111"/>
    </location>
</feature>
<protein>
    <recommendedName>
        <fullName evidence="5">Tryptophan-associated transmembrane protein (Trp_oprn_chp)</fullName>
    </recommendedName>
</protein>
<feature type="region of interest" description="Disordered" evidence="1">
    <location>
        <begin position="1"/>
        <end position="37"/>
    </location>
</feature>
<dbReference type="RefSeq" id="WP_275032710.1">
    <property type="nucleotide sequence ID" value="NZ_CP118615.1"/>
</dbReference>
<feature type="region of interest" description="Disordered" evidence="1">
    <location>
        <begin position="187"/>
        <end position="264"/>
    </location>
</feature>
<feature type="transmembrane region" description="Helical" evidence="2">
    <location>
        <begin position="48"/>
        <end position="70"/>
    </location>
</feature>
<proteinExistence type="predicted"/>
<keyword evidence="2" id="KW-1133">Transmembrane helix</keyword>
<name>A0ABY7ZU65_9ACTN</name>
<keyword evidence="4" id="KW-1185">Reference proteome</keyword>
<evidence type="ECO:0008006" key="5">
    <source>
        <dbReference type="Google" id="ProtNLM"/>
    </source>
</evidence>
<reference evidence="3 4" key="1">
    <citation type="submission" date="2023-02" db="EMBL/GenBank/DDBJ databases">
        <authorList>
            <person name="Mo P."/>
        </authorList>
    </citation>
    <scope>NUCLEOTIDE SEQUENCE [LARGE SCALE GENOMIC DNA]</scope>
    <source>
        <strain evidence="3 4">HUAS 3</strain>
    </source>
</reference>
<feature type="transmembrane region" description="Helical" evidence="2">
    <location>
        <begin position="123"/>
        <end position="143"/>
    </location>
</feature>
<evidence type="ECO:0000313" key="3">
    <source>
        <dbReference type="EMBL" id="WDZ85946.1"/>
    </source>
</evidence>
<evidence type="ECO:0000256" key="2">
    <source>
        <dbReference type="SAM" id="Phobius"/>
    </source>
</evidence>
<gene>
    <name evidence="3" type="ORF">PVK37_05830</name>
</gene>
<evidence type="ECO:0000313" key="4">
    <source>
        <dbReference type="Proteomes" id="UP001219605"/>
    </source>
</evidence>